<dbReference type="STRING" id="1484053.SAMN05444274_104179"/>
<accession>A0A1M5A4R6</accession>
<feature type="transmembrane region" description="Helical" evidence="1">
    <location>
        <begin position="50"/>
        <end position="72"/>
    </location>
</feature>
<protein>
    <recommendedName>
        <fullName evidence="2">DUF6249 domain-containing protein</fullName>
    </recommendedName>
</protein>
<gene>
    <name evidence="3" type="ORF">SAMN05444274_104179</name>
</gene>
<feature type="transmembrane region" description="Helical" evidence="1">
    <location>
        <begin position="6"/>
        <end position="22"/>
    </location>
</feature>
<dbReference type="Pfam" id="PF19762">
    <property type="entry name" value="DUF6249"/>
    <property type="match status" value="1"/>
</dbReference>
<name>A0A1M5A4R6_9BACT</name>
<dbReference type="InterPro" id="IPR046216">
    <property type="entry name" value="DUF6249"/>
</dbReference>
<sequence length="107" mass="11872">MEGIFVPIGFFLAAFAILYVFWTTRTKERLALIEKGADASIFKTEPSKFVLLKWGIFLIGLAIGVITGFALSNLVNEVVAFFTMIFFFGGIGLIVAHVVTYSLEKKE</sequence>
<reference evidence="4" key="1">
    <citation type="submission" date="2016-11" db="EMBL/GenBank/DDBJ databases">
        <authorList>
            <person name="Varghese N."/>
            <person name="Submissions S."/>
        </authorList>
    </citation>
    <scope>NUCLEOTIDE SEQUENCE [LARGE SCALE GENOMIC DNA]</scope>
    <source>
        <strain evidence="4">DSM 26910</strain>
    </source>
</reference>
<evidence type="ECO:0000256" key="1">
    <source>
        <dbReference type="SAM" id="Phobius"/>
    </source>
</evidence>
<feature type="transmembrane region" description="Helical" evidence="1">
    <location>
        <begin position="78"/>
        <end position="103"/>
    </location>
</feature>
<keyword evidence="1" id="KW-0472">Membrane</keyword>
<dbReference type="EMBL" id="FQUM01000004">
    <property type="protein sequence ID" value="SHF25087.1"/>
    <property type="molecule type" value="Genomic_DNA"/>
</dbReference>
<keyword evidence="1" id="KW-1133">Transmembrane helix</keyword>
<evidence type="ECO:0000313" key="4">
    <source>
        <dbReference type="Proteomes" id="UP000184164"/>
    </source>
</evidence>
<dbReference type="OrthoDB" id="1050129at2"/>
<feature type="domain" description="DUF6249" evidence="2">
    <location>
        <begin position="6"/>
        <end position="99"/>
    </location>
</feature>
<organism evidence="3 4">
    <name type="scientific">Mariniphaga anaerophila</name>
    <dbReference type="NCBI Taxonomy" id="1484053"/>
    <lineage>
        <taxon>Bacteria</taxon>
        <taxon>Pseudomonadati</taxon>
        <taxon>Bacteroidota</taxon>
        <taxon>Bacteroidia</taxon>
        <taxon>Marinilabiliales</taxon>
        <taxon>Prolixibacteraceae</taxon>
        <taxon>Mariniphaga</taxon>
    </lineage>
</organism>
<keyword evidence="4" id="KW-1185">Reference proteome</keyword>
<keyword evidence="1" id="KW-0812">Transmembrane</keyword>
<dbReference type="RefSeq" id="WP_073001195.1">
    <property type="nucleotide sequence ID" value="NZ_FQUM01000004.1"/>
</dbReference>
<evidence type="ECO:0000313" key="3">
    <source>
        <dbReference type="EMBL" id="SHF25087.1"/>
    </source>
</evidence>
<dbReference type="Proteomes" id="UP000184164">
    <property type="component" value="Unassembled WGS sequence"/>
</dbReference>
<evidence type="ECO:0000259" key="2">
    <source>
        <dbReference type="Pfam" id="PF19762"/>
    </source>
</evidence>
<proteinExistence type="predicted"/>
<dbReference type="AlphaFoldDB" id="A0A1M5A4R6"/>